<dbReference type="RefSeq" id="WP_276264568.1">
    <property type="nucleotide sequence ID" value="NZ_JARJLM010000159.1"/>
</dbReference>
<gene>
    <name evidence="1" type="ORF">P3W85_09345</name>
</gene>
<keyword evidence="2" id="KW-1185">Reference proteome</keyword>
<organism evidence="1 2">
    <name type="scientific">Cupriavidus basilensis</name>
    <dbReference type="NCBI Taxonomy" id="68895"/>
    <lineage>
        <taxon>Bacteria</taxon>
        <taxon>Pseudomonadati</taxon>
        <taxon>Pseudomonadota</taxon>
        <taxon>Betaproteobacteria</taxon>
        <taxon>Burkholderiales</taxon>
        <taxon>Burkholderiaceae</taxon>
        <taxon>Cupriavidus</taxon>
    </lineage>
</organism>
<sequence length="87" mass="9544">MLVSNDEVQGQAKLGRPDVKAMTKTSFLVSQPQALGVGGTFVCSAKRMVRRNNSNCRGKKCPVKWFLCNAQISSIEVSRISAIHHLI</sequence>
<accession>A0ABT6AKL4</accession>
<comment type="caution">
    <text evidence="1">The sequence shown here is derived from an EMBL/GenBank/DDBJ whole genome shotgun (WGS) entry which is preliminary data.</text>
</comment>
<name>A0ABT6AKL4_9BURK</name>
<evidence type="ECO:0000313" key="2">
    <source>
        <dbReference type="Proteomes" id="UP001216674"/>
    </source>
</evidence>
<evidence type="ECO:0000313" key="1">
    <source>
        <dbReference type="EMBL" id="MDF3833152.1"/>
    </source>
</evidence>
<protein>
    <submittedName>
        <fullName evidence="1">Uncharacterized protein</fullName>
    </submittedName>
</protein>
<dbReference type="EMBL" id="JARJLM010000159">
    <property type="protein sequence ID" value="MDF3833152.1"/>
    <property type="molecule type" value="Genomic_DNA"/>
</dbReference>
<dbReference type="Proteomes" id="UP001216674">
    <property type="component" value="Unassembled WGS sequence"/>
</dbReference>
<reference evidence="1 2" key="1">
    <citation type="submission" date="2023-03" db="EMBL/GenBank/DDBJ databases">
        <title>Draft assemblies of triclosan tolerant bacteria isolated from returned activated sludge.</title>
        <authorList>
            <person name="Van Hamelsveld S."/>
        </authorList>
    </citation>
    <scope>NUCLEOTIDE SEQUENCE [LARGE SCALE GENOMIC DNA]</scope>
    <source>
        <strain evidence="1 2">GW210010_S58</strain>
    </source>
</reference>
<proteinExistence type="predicted"/>